<dbReference type="PANTHER" id="PTHR14269">
    <property type="entry name" value="CDP-DIACYLGLYCEROL--GLYCEROL-3-PHOSPHATE 3-PHOSPHATIDYLTRANSFERASE-RELATED"/>
    <property type="match status" value="1"/>
</dbReference>
<sequence length="523" mass="58508">MVTFRSLKSILRNSNTIARTFLIPTTSTTLTLPFSPLLHNALFPLPSHHNGPLFLASPPWKLSQSATPLYHHPKAVVFRSKVNAINLNLIRITTRTPLPLHNHVDSDSNSNSNQSHQNTLLYTFLNAPNLISITRLISGPFLGWMIMNDMYTSAMVGLAISGASDWLDGYVARKMKIDSVVGSYLDPLADKVLIGCVAVAMVHQDLLHRGACKEEDQIPKVVQWMSGRAIAWYQLWVSANPFSTWRDFTEAIIKQFGPYTDSMENEEVESKKVSRKHNIHGQKRMNKEENSNKKGGHEFVVLDRSKLIEKVKKGERKEKIGGMQQSIIKKTKLSMKEEPPNKNLTSGEEGSVAEKSKEISCMLVVFPLMKLPNKSVAICRTTTKKSFTTFTILERKANKCHCNNSKMFAGLVGLVVFRDAFLVGGAVYQRASSLGWKWKSWFDFFNLDGTGRQKVEPLFISKVNTVFQLALVAAALLQPDFGTPETQLYITYLSWLVASTTVGSSAAYGLKYMKRSAVVLKST</sequence>
<feature type="region of interest" description="Disordered" evidence="11">
    <location>
        <begin position="332"/>
        <end position="351"/>
    </location>
</feature>
<evidence type="ECO:0000256" key="10">
    <source>
        <dbReference type="RuleBase" id="RU003750"/>
    </source>
</evidence>
<evidence type="ECO:0000313" key="12">
    <source>
        <dbReference type="EMBL" id="CAI8590715.1"/>
    </source>
</evidence>
<dbReference type="Pfam" id="PF01066">
    <property type="entry name" value="CDP-OH_P_transf"/>
    <property type="match status" value="1"/>
</dbReference>
<dbReference type="Proteomes" id="UP001157006">
    <property type="component" value="Chromosome 1L"/>
</dbReference>
<evidence type="ECO:0000256" key="8">
    <source>
        <dbReference type="ARBA" id="ARBA00023209"/>
    </source>
</evidence>
<keyword evidence="3 10" id="KW-0808">Transferase</keyword>
<keyword evidence="6" id="KW-0443">Lipid metabolism</keyword>
<keyword evidence="4" id="KW-0812">Transmembrane</keyword>
<dbReference type="EMBL" id="OX451736">
    <property type="protein sequence ID" value="CAI8590715.1"/>
    <property type="molecule type" value="Genomic_DNA"/>
</dbReference>
<keyword evidence="7" id="KW-0472">Membrane</keyword>
<evidence type="ECO:0000256" key="4">
    <source>
        <dbReference type="ARBA" id="ARBA00022692"/>
    </source>
</evidence>
<dbReference type="InterPro" id="IPR000462">
    <property type="entry name" value="CDP-OH_P_trans"/>
</dbReference>
<keyword evidence="5" id="KW-1133">Transmembrane helix</keyword>
<evidence type="ECO:0000256" key="1">
    <source>
        <dbReference type="ARBA" id="ARBA00004141"/>
    </source>
</evidence>
<dbReference type="GO" id="GO:0043337">
    <property type="term" value="F:cardiolipin synthase (CMP-forming)"/>
    <property type="evidence" value="ECO:0007669"/>
    <property type="project" value="TreeGrafter"/>
</dbReference>
<feature type="region of interest" description="Disordered" evidence="11">
    <location>
        <begin position="267"/>
        <end position="292"/>
    </location>
</feature>
<dbReference type="PROSITE" id="PS00379">
    <property type="entry name" value="CDP_ALCOHOL_P_TRANSF"/>
    <property type="match status" value="1"/>
</dbReference>
<dbReference type="Gene3D" id="1.20.120.1760">
    <property type="match status" value="1"/>
</dbReference>
<organism evidence="12 13">
    <name type="scientific">Vicia faba</name>
    <name type="common">Broad bean</name>
    <name type="synonym">Faba vulgaris</name>
    <dbReference type="NCBI Taxonomy" id="3906"/>
    <lineage>
        <taxon>Eukaryota</taxon>
        <taxon>Viridiplantae</taxon>
        <taxon>Streptophyta</taxon>
        <taxon>Embryophyta</taxon>
        <taxon>Tracheophyta</taxon>
        <taxon>Spermatophyta</taxon>
        <taxon>Magnoliopsida</taxon>
        <taxon>eudicotyledons</taxon>
        <taxon>Gunneridae</taxon>
        <taxon>Pentapetalae</taxon>
        <taxon>rosids</taxon>
        <taxon>fabids</taxon>
        <taxon>Fabales</taxon>
        <taxon>Fabaceae</taxon>
        <taxon>Papilionoideae</taxon>
        <taxon>50 kb inversion clade</taxon>
        <taxon>NPAAA clade</taxon>
        <taxon>Hologalegina</taxon>
        <taxon>IRL clade</taxon>
        <taxon>Fabeae</taxon>
        <taxon>Vicia</taxon>
    </lineage>
</organism>
<feature type="compositionally biased region" description="Basic residues" evidence="11">
    <location>
        <begin position="273"/>
        <end position="284"/>
    </location>
</feature>
<dbReference type="GO" id="GO:0016020">
    <property type="term" value="C:membrane"/>
    <property type="evidence" value="ECO:0007669"/>
    <property type="project" value="UniProtKB-SubCell"/>
</dbReference>
<dbReference type="AlphaFoldDB" id="A0AAV0Z2U6"/>
<evidence type="ECO:0000313" key="13">
    <source>
        <dbReference type="Proteomes" id="UP001157006"/>
    </source>
</evidence>
<evidence type="ECO:0000256" key="7">
    <source>
        <dbReference type="ARBA" id="ARBA00023136"/>
    </source>
</evidence>
<comment type="similarity">
    <text evidence="10">Belongs to the CDP-alcohol phosphatidyltransferase class-I family.</text>
</comment>
<keyword evidence="13" id="KW-1185">Reference proteome</keyword>
<keyword evidence="9" id="KW-1208">Phospholipid metabolism</keyword>
<evidence type="ECO:0000256" key="9">
    <source>
        <dbReference type="ARBA" id="ARBA00023264"/>
    </source>
</evidence>
<evidence type="ECO:0000256" key="5">
    <source>
        <dbReference type="ARBA" id="ARBA00022989"/>
    </source>
</evidence>
<keyword evidence="8" id="KW-0594">Phospholipid biosynthesis</keyword>
<evidence type="ECO:0000256" key="2">
    <source>
        <dbReference type="ARBA" id="ARBA00022516"/>
    </source>
</evidence>
<dbReference type="InterPro" id="IPR043130">
    <property type="entry name" value="CDP-OH_PTrfase_TM_dom"/>
</dbReference>
<name>A0AAV0Z2U6_VICFA</name>
<dbReference type="PANTHER" id="PTHR14269:SF60">
    <property type="entry name" value="CARDIOLIPIN SYNTHASE (CMP-FORMING)"/>
    <property type="match status" value="1"/>
</dbReference>
<evidence type="ECO:0008006" key="14">
    <source>
        <dbReference type="Google" id="ProtNLM"/>
    </source>
</evidence>
<evidence type="ECO:0000256" key="6">
    <source>
        <dbReference type="ARBA" id="ARBA00023098"/>
    </source>
</evidence>
<dbReference type="GO" id="GO:0005739">
    <property type="term" value="C:mitochondrion"/>
    <property type="evidence" value="ECO:0007669"/>
    <property type="project" value="TreeGrafter"/>
</dbReference>
<dbReference type="InterPro" id="IPR050324">
    <property type="entry name" value="CDP-alcohol_PTase-I"/>
</dbReference>
<evidence type="ECO:0000256" key="3">
    <source>
        <dbReference type="ARBA" id="ARBA00022679"/>
    </source>
</evidence>
<gene>
    <name evidence="12" type="ORF">VFH_I454120</name>
</gene>
<dbReference type="GO" id="GO:0032049">
    <property type="term" value="P:cardiolipin biosynthetic process"/>
    <property type="evidence" value="ECO:0007669"/>
    <property type="project" value="TreeGrafter"/>
</dbReference>
<keyword evidence="2" id="KW-0444">Lipid biosynthesis</keyword>
<accession>A0AAV0Z2U6</accession>
<evidence type="ECO:0000256" key="11">
    <source>
        <dbReference type="SAM" id="MobiDB-lite"/>
    </source>
</evidence>
<reference evidence="12 13" key="1">
    <citation type="submission" date="2023-01" db="EMBL/GenBank/DDBJ databases">
        <authorList>
            <person name="Kreplak J."/>
        </authorList>
    </citation>
    <scope>NUCLEOTIDE SEQUENCE [LARGE SCALE GENOMIC DNA]</scope>
</reference>
<comment type="subcellular location">
    <subcellularLocation>
        <location evidence="1">Membrane</location>
        <topology evidence="1">Multi-pass membrane protein</topology>
    </subcellularLocation>
</comment>
<proteinExistence type="inferred from homology"/>
<dbReference type="InterPro" id="IPR048254">
    <property type="entry name" value="CDP_ALCOHOL_P_TRANSF_CS"/>
</dbReference>
<protein>
    <recommendedName>
        <fullName evidence="14">Cardiolipin synthase</fullName>
    </recommendedName>
</protein>